<evidence type="ECO:0000256" key="1">
    <source>
        <dbReference type="SAM" id="Coils"/>
    </source>
</evidence>
<proteinExistence type="predicted"/>
<protein>
    <submittedName>
        <fullName evidence="2">Uncharacterized protein</fullName>
    </submittedName>
</protein>
<keyword evidence="1" id="KW-0175">Coiled coil</keyword>
<comment type="caution">
    <text evidence="2">The sequence shown here is derived from an EMBL/GenBank/DDBJ whole genome shotgun (WGS) entry which is preliminary data.</text>
</comment>
<name>A0A412H048_9BACT</name>
<evidence type="ECO:0000313" key="2">
    <source>
        <dbReference type="EMBL" id="RGS00584.1"/>
    </source>
</evidence>
<evidence type="ECO:0000313" key="3">
    <source>
        <dbReference type="Proteomes" id="UP000285864"/>
    </source>
</evidence>
<dbReference type="RefSeq" id="WP_118482695.1">
    <property type="nucleotide sequence ID" value="NZ_QRUU01000001.1"/>
</dbReference>
<feature type="coiled-coil region" evidence="1">
    <location>
        <begin position="49"/>
        <end position="76"/>
    </location>
</feature>
<keyword evidence="3" id="KW-1185">Reference proteome</keyword>
<organism evidence="2 3">
    <name type="scientific">Phocaeicola coprocola</name>
    <dbReference type="NCBI Taxonomy" id="310298"/>
    <lineage>
        <taxon>Bacteria</taxon>
        <taxon>Pseudomonadati</taxon>
        <taxon>Bacteroidota</taxon>
        <taxon>Bacteroidia</taxon>
        <taxon>Bacteroidales</taxon>
        <taxon>Bacteroidaceae</taxon>
        <taxon>Phocaeicola</taxon>
    </lineage>
</organism>
<dbReference type="EMBL" id="QRUU01000001">
    <property type="protein sequence ID" value="RGS00584.1"/>
    <property type="molecule type" value="Genomic_DNA"/>
</dbReference>
<dbReference type="Proteomes" id="UP000285864">
    <property type="component" value="Unassembled WGS sequence"/>
</dbReference>
<accession>A0A412H048</accession>
<sequence>MKNLFAYMDTLSEAINLLQLPFKFSTSYMLFGSFLTQVEFHKSKYASEKNALFDNINNYNQKYSELINNCRNLNSYKVLEDRSNTGFFKTFVLCYWKTIIPDSLKSKYSSSYWNRDLSLLKQFIHDEKIIDAYCDFTILWHDLYKEVEEKQSDLLDKLNVLWDNAVAKLDNIDQIMFGGQREYSFSRKFSPIMAEKMHTSLINGGFIDSGTSLDDFCAVFSLPHGRTSMKPIKWIKLNKGVKNKKINKSALIDLLTLLGYTQEEIIGKEGSKYKRLNSCFEIKNNSFKANDFSVQMKEGGNGQLLNVKSEYHEELENMLREIGFLCWL</sequence>
<gene>
    <name evidence="2" type="ORF">DWY20_00400</name>
</gene>
<reference evidence="2 3" key="1">
    <citation type="submission" date="2018-08" db="EMBL/GenBank/DDBJ databases">
        <title>A genome reference for cultivated species of the human gut microbiota.</title>
        <authorList>
            <person name="Zou Y."/>
            <person name="Xue W."/>
            <person name="Luo G."/>
        </authorList>
    </citation>
    <scope>NUCLEOTIDE SEQUENCE [LARGE SCALE GENOMIC DNA]</scope>
    <source>
        <strain evidence="2 3">AF24-2</strain>
    </source>
</reference>
<dbReference type="AlphaFoldDB" id="A0A412H048"/>